<dbReference type="GO" id="GO:0005886">
    <property type="term" value="C:plasma membrane"/>
    <property type="evidence" value="ECO:0007669"/>
    <property type="project" value="TreeGrafter"/>
</dbReference>
<feature type="domain" description="MHD" evidence="3">
    <location>
        <begin position="590"/>
        <end position="834"/>
    </location>
</feature>
<dbReference type="InterPro" id="IPR027267">
    <property type="entry name" value="AH/BAR_dom_sf"/>
</dbReference>
<dbReference type="Pfam" id="PF00611">
    <property type="entry name" value="FCH"/>
    <property type="match status" value="1"/>
</dbReference>
<gene>
    <name evidence="4" type="ORF">O0I10_008141</name>
</gene>
<evidence type="ECO:0000256" key="1">
    <source>
        <dbReference type="ARBA" id="ARBA00022583"/>
    </source>
</evidence>
<feature type="compositionally biased region" description="Polar residues" evidence="2">
    <location>
        <begin position="373"/>
        <end position="391"/>
    </location>
</feature>
<evidence type="ECO:0000256" key="2">
    <source>
        <dbReference type="SAM" id="MobiDB-lite"/>
    </source>
</evidence>
<dbReference type="GO" id="GO:0006897">
    <property type="term" value="P:endocytosis"/>
    <property type="evidence" value="ECO:0007669"/>
    <property type="project" value="UniProtKB-KW"/>
</dbReference>
<dbReference type="Gene3D" id="1.20.1270.60">
    <property type="entry name" value="Arfaptin homology (AH) domain/BAR domain"/>
    <property type="match status" value="1"/>
</dbReference>
<protein>
    <recommendedName>
        <fullName evidence="3">MHD domain-containing protein</fullName>
    </recommendedName>
</protein>
<sequence length="835" mass="91697">MTADQTNATDISNAYVDAFLTDRPKDGIDQVQTRLRKALKLNEELAEYFKERAHAEDLYAKTLAKISKKHFVSDPTALGNMRPIWEMLQNELTEVYTIHAVMSMKITEDVEASLRSSIQNNNEYNTIKTMDGSLQRVARDYDERMARLNKHKSKGKKSNDADARTQEMMKAVEEVKAHWIQNGPDYIQKHQSVDASRWDSLRTAIQKFEVLQNDQMLKRVEVANNVLTAASNFNVDDEILSFCTTNKMSSSTTIPRSEQSMLSIDSATPSESLSVPQDHNGHPSLGGGPTPVPSISEQSHRSTGATSAKSTGGKSIGAKSTASKSGAGKKAGKDKKFFSGLMSIRRKTRAADNNGYVNADLSPPVMQHHDQHSSSSFGMVDTGSSISNGFSSEREDHHTPNQDESVSPAPTSPTSLGTASIKKAPSFSGSLASNQPPKVLIDAEGYTIPPPDRAAWPGDTSLIDDDFGSDSGSMLSAQQRLKVDIKTEVKEEDAAQSAVALTRVSSMLKEKSTTTSTRRRGRRENRATRLLDPVQEAKVPVTLTDGPVQLADGGPVTLTDNNNSSPIIQSQSPFDDTTTSAPAAAASIAPPDVQVRMNETIHALLKGGQLDRAAVIGEIKVVYHGPEKVQQPVYLHINGLDAMEQVTPNTSYLTSVEGEPGVYQLDTSMFHLAGDSPVTCIKYQLPVDEKALPIWARPMWKCEDEQTRLLVKHRKTSDNILEKDVHGVFFMTTVSGDVQNVQSIPAGQWMVEQERMVWPMGEWQDLEEHMLRAKFITKQQGGPQPIAIRFEGKDWLVSNVTMATSSQQERVDGGLWANIQSIEQSVRTGKYIAEA</sequence>
<organism evidence="4 5">
    <name type="scientific">Lichtheimia ornata</name>
    <dbReference type="NCBI Taxonomy" id="688661"/>
    <lineage>
        <taxon>Eukaryota</taxon>
        <taxon>Fungi</taxon>
        <taxon>Fungi incertae sedis</taxon>
        <taxon>Mucoromycota</taxon>
        <taxon>Mucoromycotina</taxon>
        <taxon>Mucoromycetes</taxon>
        <taxon>Mucorales</taxon>
        <taxon>Lichtheimiaceae</taxon>
        <taxon>Lichtheimia</taxon>
    </lineage>
</organism>
<feature type="region of interest" description="Disordered" evidence="2">
    <location>
        <begin position="560"/>
        <end position="579"/>
    </location>
</feature>
<dbReference type="SMART" id="SM00055">
    <property type="entry name" value="FCH"/>
    <property type="match status" value="1"/>
</dbReference>
<feature type="compositionally biased region" description="Polar residues" evidence="2">
    <location>
        <begin position="293"/>
        <end position="310"/>
    </location>
</feature>
<feature type="compositionally biased region" description="Low complexity" evidence="2">
    <location>
        <begin position="312"/>
        <end position="328"/>
    </location>
</feature>
<dbReference type="InterPro" id="IPR036168">
    <property type="entry name" value="AP2_Mu_C_sf"/>
</dbReference>
<reference evidence="4 5" key="1">
    <citation type="submission" date="2023-03" db="EMBL/GenBank/DDBJ databases">
        <title>Genome sequence of Lichtheimia ornata CBS 291.66.</title>
        <authorList>
            <person name="Mohabir J.T."/>
            <person name="Shea T.P."/>
            <person name="Kurbessoian T."/>
            <person name="Berby B."/>
            <person name="Fontaine J."/>
            <person name="Livny J."/>
            <person name="Gnirke A."/>
            <person name="Stajich J.E."/>
            <person name="Cuomo C.A."/>
        </authorList>
    </citation>
    <scope>NUCLEOTIDE SEQUENCE [LARGE SCALE GENOMIC DNA]</scope>
    <source>
        <strain evidence="4">CBS 291.66</strain>
    </source>
</reference>
<dbReference type="InterPro" id="IPR018808">
    <property type="entry name" value="Muniscin_C"/>
</dbReference>
<dbReference type="PROSITE" id="PS51072">
    <property type="entry name" value="MHD"/>
    <property type="match status" value="1"/>
</dbReference>
<dbReference type="SUPFAM" id="SSF103657">
    <property type="entry name" value="BAR/IMD domain-like"/>
    <property type="match status" value="1"/>
</dbReference>
<dbReference type="GeneID" id="83215548"/>
<dbReference type="AlphaFoldDB" id="A0AAD7UZZ6"/>
<feature type="region of interest" description="Disordered" evidence="2">
    <location>
        <begin position="247"/>
        <end position="333"/>
    </location>
</feature>
<dbReference type="GO" id="GO:0030139">
    <property type="term" value="C:endocytic vesicle"/>
    <property type="evidence" value="ECO:0007669"/>
    <property type="project" value="TreeGrafter"/>
</dbReference>
<feature type="compositionally biased region" description="Basic and acidic residues" evidence="2">
    <location>
        <begin position="392"/>
        <end position="401"/>
    </location>
</feature>
<name>A0AAD7UZZ6_9FUNG</name>
<feature type="compositionally biased region" description="Low complexity" evidence="2">
    <location>
        <begin position="561"/>
        <end position="579"/>
    </location>
</feature>
<dbReference type="EMBL" id="JARTCD010000042">
    <property type="protein sequence ID" value="KAJ8656128.1"/>
    <property type="molecule type" value="Genomic_DNA"/>
</dbReference>
<feature type="compositionally biased region" description="Polar residues" evidence="2">
    <location>
        <begin position="247"/>
        <end position="277"/>
    </location>
</feature>
<dbReference type="RefSeq" id="XP_058341041.1">
    <property type="nucleotide sequence ID" value="XM_058488148.1"/>
</dbReference>
<dbReference type="PANTHER" id="PTHR23065:SF54">
    <property type="entry name" value="SUPPRESSOR OF YEAST PROFILIN DELETION"/>
    <property type="match status" value="1"/>
</dbReference>
<dbReference type="PANTHER" id="PTHR23065">
    <property type="entry name" value="PROLINE-SERINE-THREONINE PHOSPHATASE INTERACTING PROTEIN 1"/>
    <property type="match status" value="1"/>
</dbReference>
<dbReference type="GO" id="GO:0032153">
    <property type="term" value="C:cell division site"/>
    <property type="evidence" value="ECO:0007669"/>
    <property type="project" value="TreeGrafter"/>
</dbReference>
<dbReference type="GO" id="GO:0032185">
    <property type="term" value="P:septin cytoskeleton organization"/>
    <property type="evidence" value="ECO:0007669"/>
    <property type="project" value="TreeGrafter"/>
</dbReference>
<feature type="region of interest" description="Disordered" evidence="2">
    <location>
        <begin position="507"/>
        <end position="526"/>
    </location>
</feature>
<dbReference type="InterPro" id="IPR001060">
    <property type="entry name" value="FCH_dom"/>
</dbReference>
<evidence type="ECO:0000313" key="5">
    <source>
        <dbReference type="Proteomes" id="UP001234581"/>
    </source>
</evidence>
<dbReference type="Pfam" id="PF10291">
    <property type="entry name" value="muHD"/>
    <property type="match status" value="1"/>
</dbReference>
<dbReference type="Proteomes" id="UP001234581">
    <property type="component" value="Unassembled WGS sequence"/>
</dbReference>
<keyword evidence="5" id="KW-1185">Reference proteome</keyword>
<feature type="compositionally biased region" description="Polar residues" evidence="2">
    <location>
        <begin position="402"/>
        <end position="418"/>
    </location>
</feature>
<proteinExistence type="predicted"/>
<dbReference type="InterPro" id="IPR028565">
    <property type="entry name" value="MHD"/>
</dbReference>
<accession>A0AAD7UZZ6</accession>
<dbReference type="SUPFAM" id="SSF49447">
    <property type="entry name" value="Second domain of Mu2 adaptin subunit (ap50) of ap2 adaptor"/>
    <property type="match status" value="1"/>
</dbReference>
<evidence type="ECO:0000313" key="4">
    <source>
        <dbReference type="EMBL" id="KAJ8656128.1"/>
    </source>
</evidence>
<evidence type="ECO:0000259" key="3">
    <source>
        <dbReference type="PROSITE" id="PS51072"/>
    </source>
</evidence>
<feature type="region of interest" description="Disordered" evidence="2">
    <location>
        <begin position="354"/>
        <end position="435"/>
    </location>
</feature>
<comment type="caution">
    <text evidence="4">The sequence shown here is derived from an EMBL/GenBank/DDBJ whole genome shotgun (WGS) entry which is preliminary data.</text>
</comment>
<keyword evidence="1" id="KW-0254">Endocytosis</keyword>